<dbReference type="EMBL" id="JAWXXV010000001">
    <property type="protein sequence ID" value="MDX5985055.1"/>
    <property type="molecule type" value="Genomic_DNA"/>
</dbReference>
<dbReference type="InterPro" id="IPR013520">
    <property type="entry name" value="Ribonucl_H"/>
</dbReference>
<dbReference type="InterPro" id="IPR012337">
    <property type="entry name" value="RNaseH-like_sf"/>
</dbReference>
<dbReference type="RefSeq" id="WP_010402507.1">
    <property type="nucleotide sequence ID" value="NZ_JAWXXV010000001.1"/>
</dbReference>
<keyword evidence="2" id="KW-0540">Nuclease</keyword>
<dbReference type="PANTHER" id="PTHR30231:SF37">
    <property type="entry name" value="EXODEOXYRIBONUCLEASE 10"/>
    <property type="match status" value="1"/>
</dbReference>
<dbReference type="Gene3D" id="3.30.420.10">
    <property type="entry name" value="Ribonuclease H-like superfamily/Ribonuclease H"/>
    <property type="match status" value="1"/>
</dbReference>
<dbReference type="GO" id="GO:0004527">
    <property type="term" value="F:exonuclease activity"/>
    <property type="evidence" value="ECO:0007669"/>
    <property type="project" value="UniProtKB-KW"/>
</dbReference>
<keyword evidence="2" id="KW-0269">Exonuclease</keyword>
<feature type="domain" description="Exonuclease" evidence="1">
    <location>
        <begin position="45"/>
        <end position="211"/>
    </location>
</feature>
<dbReference type="Pfam" id="PF00929">
    <property type="entry name" value="RNase_T"/>
    <property type="match status" value="1"/>
</dbReference>
<dbReference type="NCBIfam" id="NF006615">
    <property type="entry name" value="PRK09182.1"/>
    <property type="match status" value="1"/>
</dbReference>
<comment type="caution">
    <text evidence="2">The sequence shown here is derived from an EMBL/GenBank/DDBJ whole genome shotgun (WGS) entry which is preliminary data.</text>
</comment>
<keyword evidence="3" id="KW-1185">Reference proteome</keyword>
<reference evidence="2 3" key="1">
    <citation type="submission" date="2023-11" db="EMBL/GenBank/DDBJ databases">
        <title>MicrobeMod: A computational toolkit for identifying prokaryotic methylation and restriction-modification with nanopore sequencing.</title>
        <authorList>
            <person name="Crits-Christoph A."/>
            <person name="Kang S.C."/>
            <person name="Lee H."/>
            <person name="Ostrov N."/>
        </authorList>
    </citation>
    <scope>NUCLEOTIDE SEQUENCE [LARGE SCALE GENOMIC DNA]</scope>
    <source>
        <strain evidence="2 3">ATCC 14820</strain>
    </source>
</reference>
<dbReference type="SUPFAM" id="SSF53098">
    <property type="entry name" value="Ribonuclease H-like"/>
    <property type="match status" value="1"/>
</dbReference>
<evidence type="ECO:0000313" key="2">
    <source>
        <dbReference type="EMBL" id="MDX5985055.1"/>
    </source>
</evidence>
<name>A0ABU4PLJ6_9SPHN</name>
<dbReference type="PANTHER" id="PTHR30231">
    <property type="entry name" value="DNA POLYMERASE III SUBUNIT EPSILON"/>
    <property type="match status" value="1"/>
</dbReference>
<sequence>MPQWLSPDTESAAALLEAHPDYRVLRSLPPLDLLPLPAPEGRLRTAAIIDTETTSLDPATGTIIELAICRVTFDGRGRIVAIGPLNDWLEDPGHPLPPEIVKLTGLSDHDLAGQRIDDARIIELLSSADLIVAHNARFDAAWIEQRYSSLAGQAWCCSLTDVDWRGLGYEGRQLGALLGEVAGFFNGRHRADADVAALVALLTAMLPSGRTACSEMILSAQRPTVRIIADHAPFEVKDRLKVRGYKWDQKIRRWWKEVTSNAAEDERLWLAEHAGCRNPTVRDITWYQRHRG</sequence>
<dbReference type="SMART" id="SM00479">
    <property type="entry name" value="EXOIII"/>
    <property type="match status" value="1"/>
</dbReference>
<evidence type="ECO:0000259" key="1">
    <source>
        <dbReference type="SMART" id="SM00479"/>
    </source>
</evidence>
<gene>
    <name evidence="2" type="ORF">SIL82_12365</name>
</gene>
<dbReference type="CDD" id="cd06127">
    <property type="entry name" value="DEDDh"/>
    <property type="match status" value="1"/>
</dbReference>
<proteinExistence type="predicted"/>
<dbReference type="Proteomes" id="UP001279660">
    <property type="component" value="Unassembled WGS sequence"/>
</dbReference>
<dbReference type="InterPro" id="IPR036397">
    <property type="entry name" value="RNaseH_sf"/>
</dbReference>
<accession>A0ABU4PLJ6</accession>
<protein>
    <submittedName>
        <fullName evidence="2">3'-5' exonuclease</fullName>
    </submittedName>
</protein>
<keyword evidence="2" id="KW-0378">Hydrolase</keyword>
<organism evidence="2 3">
    <name type="scientific">Sphingomonas echinoides</name>
    <dbReference type="NCBI Taxonomy" id="59803"/>
    <lineage>
        <taxon>Bacteria</taxon>
        <taxon>Pseudomonadati</taxon>
        <taxon>Pseudomonadota</taxon>
        <taxon>Alphaproteobacteria</taxon>
        <taxon>Sphingomonadales</taxon>
        <taxon>Sphingomonadaceae</taxon>
        <taxon>Sphingomonas</taxon>
    </lineage>
</organism>
<evidence type="ECO:0000313" key="3">
    <source>
        <dbReference type="Proteomes" id="UP001279660"/>
    </source>
</evidence>